<dbReference type="EMBL" id="GBXM01011621">
    <property type="protein sequence ID" value="JAH96956.1"/>
    <property type="molecule type" value="Transcribed_RNA"/>
</dbReference>
<evidence type="ECO:0000313" key="1">
    <source>
        <dbReference type="EMBL" id="JAH96956.1"/>
    </source>
</evidence>
<reference evidence="1" key="1">
    <citation type="submission" date="2014-11" db="EMBL/GenBank/DDBJ databases">
        <authorList>
            <person name="Amaro Gonzalez C."/>
        </authorList>
    </citation>
    <scope>NUCLEOTIDE SEQUENCE</scope>
</reference>
<reference evidence="1" key="2">
    <citation type="journal article" date="2015" name="Fish Shellfish Immunol.">
        <title>Early steps in the European eel (Anguilla anguilla)-Vibrio vulnificus interaction in the gills: Role of the RtxA13 toxin.</title>
        <authorList>
            <person name="Callol A."/>
            <person name="Pajuelo D."/>
            <person name="Ebbesson L."/>
            <person name="Teles M."/>
            <person name="MacKenzie S."/>
            <person name="Amaro C."/>
        </authorList>
    </citation>
    <scope>NUCLEOTIDE SEQUENCE</scope>
</reference>
<name>A0A0E9X3B5_ANGAN</name>
<dbReference type="AlphaFoldDB" id="A0A0E9X3B5"/>
<organism evidence="1">
    <name type="scientific">Anguilla anguilla</name>
    <name type="common">European freshwater eel</name>
    <name type="synonym">Muraena anguilla</name>
    <dbReference type="NCBI Taxonomy" id="7936"/>
    <lineage>
        <taxon>Eukaryota</taxon>
        <taxon>Metazoa</taxon>
        <taxon>Chordata</taxon>
        <taxon>Craniata</taxon>
        <taxon>Vertebrata</taxon>
        <taxon>Euteleostomi</taxon>
        <taxon>Actinopterygii</taxon>
        <taxon>Neopterygii</taxon>
        <taxon>Teleostei</taxon>
        <taxon>Anguilliformes</taxon>
        <taxon>Anguillidae</taxon>
        <taxon>Anguilla</taxon>
    </lineage>
</organism>
<proteinExistence type="predicted"/>
<protein>
    <submittedName>
        <fullName evidence="1">Uncharacterized protein</fullName>
    </submittedName>
</protein>
<sequence>MCLISRQVFCGYEGYLWEVSDSLLAVYWLLLGHSGVCSLNRENTLRTFQSNLYSNGMPPVVISMHITKLSLKN</sequence>
<accession>A0A0E9X3B5</accession>